<feature type="region of interest" description="Disordered" evidence="1">
    <location>
        <begin position="40"/>
        <end position="59"/>
    </location>
</feature>
<evidence type="ECO:0000256" key="1">
    <source>
        <dbReference type="SAM" id="MobiDB-lite"/>
    </source>
</evidence>
<evidence type="ECO:0000313" key="2">
    <source>
        <dbReference type="EMBL" id="CAI9742348.1"/>
    </source>
</evidence>
<name>A0AA36BY63_OCTVU</name>
<reference evidence="2" key="1">
    <citation type="submission" date="2023-08" db="EMBL/GenBank/DDBJ databases">
        <authorList>
            <person name="Alioto T."/>
            <person name="Alioto T."/>
            <person name="Gomez Garrido J."/>
        </authorList>
    </citation>
    <scope>NUCLEOTIDE SEQUENCE</scope>
</reference>
<keyword evidence="3" id="KW-1185">Reference proteome</keyword>
<organism evidence="2 3">
    <name type="scientific">Octopus vulgaris</name>
    <name type="common">Common octopus</name>
    <dbReference type="NCBI Taxonomy" id="6645"/>
    <lineage>
        <taxon>Eukaryota</taxon>
        <taxon>Metazoa</taxon>
        <taxon>Spiralia</taxon>
        <taxon>Lophotrochozoa</taxon>
        <taxon>Mollusca</taxon>
        <taxon>Cephalopoda</taxon>
        <taxon>Coleoidea</taxon>
        <taxon>Octopodiformes</taxon>
        <taxon>Octopoda</taxon>
        <taxon>Incirrata</taxon>
        <taxon>Octopodidae</taxon>
        <taxon>Octopus</taxon>
    </lineage>
</organism>
<sequence length="185" mass="20398">MGLQQIHNAIQLPGAVKPVAMSMRKGLHVRPNMLPNHAKVKSNQLTPDHGITDPDTSAPSSLTLHRDRLGHFVLDYGSHSLVLQGNQLHDNRAMDPVTDIGIPTHVPTSLNEDSVPTGDLRGSDVTLSPSMDNFTLEIPCVLILLLCLLCPQHFLSPSVISESDLNRHKKIHTKRKTSKYVMIIM</sequence>
<evidence type="ECO:0000313" key="3">
    <source>
        <dbReference type="Proteomes" id="UP001162480"/>
    </source>
</evidence>
<accession>A0AA36BY63</accession>
<dbReference type="Proteomes" id="UP001162480">
    <property type="component" value="Chromosome 28"/>
</dbReference>
<dbReference type="EMBL" id="OX597841">
    <property type="protein sequence ID" value="CAI9742348.1"/>
    <property type="molecule type" value="Genomic_DNA"/>
</dbReference>
<protein>
    <submittedName>
        <fullName evidence="2">Uncharacterized protein</fullName>
    </submittedName>
</protein>
<proteinExistence type="predicted"/>
<gene>
    <name evidence="2" type="ORF">OCTVUL_1B027294</name>
</gene>
<dbReference type="AlphaFoldDB" id="A0AA36BY63"/>